<feature type="transmembrane region" description="Helical" evidence="3">
    <location>
        <begin position="136"/>
        <end position="155"/>
    </location>
</feature>
<dbReference type="PROSITE" id="PS50075">
    <property type="entry name" value="CARRIER"/>
    <property type="match status" value="1"/>
</dbReference>
<keyword evidence="3" id="KW-0472">Membrane</keyword>
<feature type="transmembrane region" description="Helical" evidence="3">
    <location>
        <begin position="112"/>
        <end position="130"/>
    </location>
</feature>
<dbReference type="Pfam" id="PF00550">
    <property type="entry name" value="PP-binding"/>
    <property type="match status" value="1"/>
</dbReference>
<proteinExistence type="predicted"/>
<protein>
    <recommendedName>
        <fullName evidence="4">Carrier domain-containing protein</fullName>
    </recommendedName>
</protein>
<dbReference type="Gene3D" id="1.10.1200.10">
    <property type="entry name" value="ACP-like"/>
    <property type="match status" value="1"/>
</dbReference>
<reference evidence="5" key="1">
    <citation type="submission" date="2018-06" db="EMBL/GenBank/DDBJ databases">
        <authorList>
            <person name="Zhirakovskaya E."/>
        </authorList>
    </citation>
    <scope>NUCLEOTIDE SEQUENCE</scope>
</reference>
<keyword evidence="3" id="KW-1133">Transmembrane helix</keyword>
<evidence type="ECO:0000256" key="2">
    <source>
        <dbReference type="ARBA" id="ARBA00022553"/>
    </source>
</evidence>
<name>A0A3B0XQW8_9ZZZZ</name>
<evidence type="ECO:0000256" key="1">
    <source>
        <dbReference type="ARBA" id="ARBA00022450"/>
    </source>
</evidence>
<dbReference type="SUPFAM" id="SSF47336">
    <property type="entry name" value="ACP-like"/>
    <property type="match status" value="1"/>
</dbReference>
<dbReference type="EMBL" id="UOFI01000090">
    <property type="protein sequence ID" value="VAW67080.1"/>
    <property type="molecule type" value="Genomic_DNA"/>
</dbReference>
<dbReference type="InterPro" id="IPR036736">
    <property type="entry name" value="ACP-like_sf"/>
</dbReference>
<accession>A0A3B0XQW8</accession>
<gene>
    <name evidence="5" type="ORF">MNBD_GAMMA09-2726</name>
</gene>
<evidence type="ECO:0000259" key="4">
    <source>
        <dbReference type="PROSITE" id="PS50075"/>
    </source>
</evidence>
<organism evidence="5">
    <name type="scientific">hydrothermal vent metagenome</name>
    <dbReference type="NCBI Taxonomy" id="652676"/>
    <lineage>
        <taxon>unclassified sequences</taxon>
        <taxon>metagenomes</taxon>
        <taxon>ecological metagenomes</taxon>
    </lineage>
</organism>
<dbReference type="GO" id="GO:0000035">
    <property type="term" value="F:acyl binding"/>
    <property type="evidence" value="ECO:0007669"/>
    <property type="project" value="TreeGrafter"/>
</dbReference>
<keyword evidence="3" id="KW-0812">Transmembrane</keyword>
<dbReference type="PANTHER" id="PTHR20863:SF76">
    <property type="entry name" value="CARRIER DOMAIN-CONTAINING PROTEIN"/>
    <property type="match status" value="1"/>
</dbReference>
<dbReference type="PANTHER" id="PTHR20863">
    <property type="entry name" value="ACYL CARRIER PROTEIN"/>
    <property type="match status" value="1"/>
</dbReference>
<keyword evidence="1" id="KW-0596">Phosphopantetheine</keyword>
<feature type="domain" description="Carrier" evidence="4">
    <location>
        <begin position="1"/>
        <end position="42"/>
    </location>
</feature>
<dbReference type="InterPro" id="IPR003231">
    <property type="entry name" value="ACP"/>
</dbReference>
<dbReference type="InterPro" id="IPR009081">
    <property type="entry name" value="PP-bd_ACP"/>
</dbReference>
<dbReference type="GO" id="GO:0000036">
    <property type="term" value="F:acyl carrier activity"/>
    <property type="evidence" value="ECO:0007669"/>
    <property type="project" value="TreeGrafter"/>
</dbReference>
<evidence type="ECO:0000256" key="3">
    <source>
        <dbReference type="SAM" id="Phobius"/>
    </source>
</evidence>
<sequence>MGLDTVELLMAIEDEFGIHIDDDDALKLTTPEEAANYVYSRVRQSIKDPCLSQKGFYKLRKIIATTFHIDRKQIKSDSSLEELLGDNININWVRLKDSIGVKDFQRLKRSNVLFFGVGFILPFIAVFPFLLNGAPLELILISFFIISIVLNSVTYKMGNLIPAKYSNVRSLIPYVECSRTTVWEKDIIIKHIIEITSEQLGIPVDKINKNSHFVRELGAS</sequence>
<keyword evidence="2" id="KW-0597">Phosphoprotein</keyword>
<dbReference type="AlphaFoldDB" id="A0A3B0XQW8"/>
<evidence type="ECO:0000313" key="5">
    <source>
        <dbReference type="EMBL" id="VAW67080.1"/>
    </source>
</evidence>